<dbReference type="PANTHER" id="PTHR33797">
    <property type="entry name" value="ORGANIC HYDROPEROXIDE RESISTANCE PROTEIN-LIKE"/>
    <property type="match status" value="1"/>
</dbReference>
<feature type="region of interest" description="Disordered" evidence="2">
    <location>
        <begin position="1"/>
        <end position="46"/>
    </location>
</feature>
<name>A0A6P1SZN2_9RHOB</name>
<dbReference type="InterPro" id="IPR003718">
    <property type="entry name" value="OsmC/Ohr_fam"/>
</dbReference>
<sequence>MPTKIAYSTSATATGGGRDGHSGTDDGSFSVDLAVPKEMGGPGGGVNPEQLFATGYAACFLGAMRFYASQNKITVPADAKVHVTVGIGPREDEGFGLDVAIKVALPGLDQDVAEDLIAGGHKVCPYSHATKGSLTVTPERA</sequence>
<dbReference type="InterPro" id="IPR019953">
    <property type="entry name" value="OHR"/>
</dbReference>
<accession>A0A6P1SZN2</accession>
<comment type="similarity">
    <text evidence="1">Belongs to the OsmC/Ohr family.</text>
</comment>
<evidence type="ECO:0000313" key="3">
    <source>
        <dbReference type="EMBL" id="QHQ33702.1"/>
    </source>
</evidence>
<organism evidence="3 4">
    <name type="scientific">Algicella marina</name>
    <dbReference type="NCBI Taxonomy" id="2683284"/>
    <lineage>
        <taxon>Bacteria</taxon>
        <taxon>Pseudomonadati</taxon>
        <taxon>Pseudomonadota</taxon>
        <taxon>Alphaproteobacteria</taxon>
        <taxon>Rhodobacterales</taxon>
        <taxon>Paracoccaceae</taxon>
        <taxon>Algicella</taxon>
    </lineage>
</organism>
<feature type="compositionally biased region" description="Polar residues" evidence="2">
    <location>
        <begin position="1"/>
        <end position="13"/>
    </location>
</feature>
<dbReference type="GO" id="GO:0006979">
    <property type="term" value="P:response to oxidative stress"/>
    <property type="evidence" value="ECO:0007669"/>
    <property type="project" value="InterPro"/>
</dbReference>
<dbReference type="NCBIfam" id="TIGR03561">
    <property type="entry name" value="organ_hyd_perox"/>
    <property type="match status" value="1"/>
</dbReference>
<gene>
    <name evidence="3" type="ORF">GO499_00175</name>
</gene>
<evidence type="ECO:0000313" key="4">
    <source>
        <dbReference type="Proteomes" id="UP000464495"/>
    </source>
</evidence>
<dbReference type="InterPro" id="IPR015946">
    <property type="entry name" value="KH_dom-like_a/b"/>
</dbReference>
<dbReference type="Gene3D" id="2.20.25.10">
    <property type="match status" value="1"/>
</dbReference>
<evidence type="ECO:0000256" key="2">
    <source>
        <dbReference type="SAM" id="MobiDB-lite"/>
    </source>
</evidence>
<dbReference type="Pfam" id="PF02566">
    <property type="entry name" value="OsmC"/>
    <property type="match status" value="1"/>
</dbReference>
<keyword evidence="4" id="KW-1185">Reference proteome</keyword>
<evidence type="ECO:0000256" key="1">
    <source>
        <dbReference type="ARBA" id="ARBA00007378"/>
    </source>
</evidence>
<dbReference type="Proteomes" id="UP000464495">
    <property type="component" value="Chromosome"/>
</dbReference>
<dbReference type="PANTHER" id="PTHR33797:SF2">
    <property type="entry name" value="ORGANIC HYDROPEROXIDE RESISTANCE PROTEIN-LIKE"/>
    <property type="match status" value="1"/>
</dbReference>
<reference evidence="3 4" key="1">
    <citation type="submission" date="2019-12" db="EMBL/GenBank/DDBJ databases">
        <title>Complete genome sequence of Algicella marina strain 9Alg 56(T) isolated from the red alga Tichocarpus crinitus.</title>
        <authorList>
            <person name="Kim S.-G."/>
            <person name="Nedashkovskaya O.I."/>
        </authorList>
    </citation>
    <scope>NUCLEOTIDE SEQUENCE [LARGE SCALE GENOMIC DNA]</scope>
    <source>
        <strain evidence="3 4">9Alg 56</strain>
    </source>
</reference>
<dbReference type="KEGG" id="amaq:GO499_00175"/>
<dbReference type="AlphaFoldDB" id="A0A6P1SZN2"/>
<dbReference type="EMBL" id="CP046620">
    <property type="protein sequence ID" value="QHQ33702.1"/>
    <property type="molecule type" value="Genomic_DNA"/>
</dbReference>
<dbReference type="RefSeq" id="WP_161860280.1">
    <property type="nucleotide sequence ID" value="NZ_CP046620.1"/>
</dbReference>
<dbReference type="SUPFAM" id="SSF82784">
    <property type="entry name" value="OsmC-like"/>
    <property type="match status" value="1"/>
</dbReference>
<proteinExistence type="inferred from homology"/>
<dbReference type="InterPro" id="IPR036102">
    <property type="entry name" value="OsmC/Ohrsf"/>
</dbReference>
<dbReference type="Gene3D" id="3.30.300.20">
    <property type="match status" value="1"/>
</dbReference>
<protein>
    <submittedName>
        <fullName evidence="3">Ohr family peroxiredoxin</fullName>
    </submittedName>
</protein>